<keyword evidence="1" id="KW-0175">Coiled coil</keyword>
<evidence type="ECO:0000256" key="1">
    <source>
        <dbReference type="SAM" id="Coils"/>
    </source>
</evidence>
<feature type="coiled-coil region" evidence="1">
    <location>
        <begin position="201"/>
        <end position="228"/>
    </location>
</feature>
<organism evidence="3 4">
    <name type="scientific">candidate division WWE3 bacterium RIFCSPLOWO2_01_FULL_41_18</name>
    <dbReference type="NCBI Taxonomy" id="1802625"/>
    <lineage>
        <taxon>Bacteria</taxon>
        <taxon>Katanobacteria</taxon>
    </lineage>
</organism>
<evidence type="ECO:0000313" key="3">
    <source>
        <dbReference type="EMBL" id="OGC55481.1"/>
    </source>
</evidence>
<gene>
    <name evidence="3" type="ORF">A3A78_00805</name>
</gene>
<dbReference type="EMBL" id="MEVI01000002">
    <property type="protein sequence ID" value="OGC55481.1"/>
    <property type="molecule type" value="Genomic_DNA"/>
</dbReference>
<dbReference type="AlphaFoldDB" id="A0A1F4VE11"/>
<feature type="region of interest" description="Disordered" evidence="2">
    <location>
        <begin position="1"/>
        <end position="32"/>
    </location>
</feature>
<reference evidence="3 4" key="1">
    <citation type="journal article" date="2016" name="Nat. Commun.">
        <title>Thousands of microbial genomes shed light on interconnected biogeochemical processes in an aquifer system.</title>
        <authorList>
            <person name="Anantharaman K."/>
            <person name="Brown C.T."/>
            <person name="Hug L.A."/>
            <person name="Sharon I."/>
            <person name="Castelle C.J."/>
            <person name="Probst A.J."/>
            <person name="Thomas B.C."/>
            <person name="Singh A."/>
            <person name="Wilkins M.J."/>
            <person name="Karaoz U."/>
            <person name="Brodie E.L."/>
            <person name="Williams K.H."/>
            <person name="Hubbard S.S."/>
            <person name="Banfield J.F."/>
        </authorList>
    </citation>
    <scope>NUCLEOTIDE SEQUENCE [LARGE SCALE GENOMIC DNA]</scope>
</reference>
<sequence>MSSLHLSAPPAGGWQESMDPIGTTEEIPDQVRNDIVTSERGEKRLCAKITPKPSKIGEITMSNPPFTEGQLTSYLQVAVVRKQLLRVLSQQETDRVMSELEKETVTVPLHLAKDLKDLFEFLELAWTDELEESMESLKTLIEILEASNFRKRKRLPAGKVRKILRAFRSFLISLEADQDLITAAEVLVNEIDYVSQLVKLNRILKNIIINLRAAIKEMKNEFEMQKLEREPEEVSKDEMKRKIEMVLERIVLELKASDKLPEDLNDWRQIEGLPTALRLFILQEILS</sequence>
<accession>A0A1F4VE11</accession>
<name>A0A1F4VE11_UNCKA</name>
<evidence type="ECO:0000313" key="4">
    <source>
        <dbReference type="Proteomes" id="UP000176504"/>
    </source>
</evidence>
<proteinExistence type="predicted"/>
<protein>
    <submittedName>
        <fullName evidence="3">Uncharacterized protein</fullName>
    </submittedName>
</protein>
<evidence type="ECO:0000256" key="2">
    <source>
        <dbReference type="SAM" id="MobiDB-lite"/>
    </source>
</evidence>
<dbReference type="Proteomes" id="UP000176504">
    <property type="component" value="Unassembled WGS sequence"/>
</dbReference>
<comment type="caution">
    <text evidence="3">The sequence shown here is derived from an EMBL/GenBank/DDBJ whole genome shotgun (WGS) entry which is preliminary data.</text>
</comment>